<evidence type="ECO:0000256" key="1">
    <source>
        <dbReference type="SAM" id="SignalP"/>
    </source>
</evidence>
<comment type="caution">
    <text evidence="2">The sequence shown here is derived from an EMBL/GenBank/DDBJ whole genome shotgun (WGS) entry which is preliminary data.</text>
</comment>
<evidence type="ECO:0000313" key="3">
    <source>
        <dbReference type="Proteomes" id="UP000816034"/>
    </source>
</evidence>
<accession>A0AA88KJM3</accession>
<evidence type="ECO:0000313" key="2">
    <source>
        <dbReference type="EMBL" id="KAG2375037.1"/>
    </source>
</evidence>
<organism evidence="2 3">
    <name type="scientific">Naegleria lovaniensis</name>
    <name type="common">Amoeba</name>
    <dbReference type="NCBI Taxonomy" id="51637"/>
    <lineage>
        <taxon>Eukaryota</taxon>
        <taxon>Discoba</taxon>
        <taxon>Heterolobosea</taxon>
        <taxon>Tetramitia</taxon>
        <taxon>Eutetramitia</taxon>
        <taxon>Vahlkampfiidae</taxon>
        <taxon>Naegleria</taxon>
    </lineage>
</organism>
<reference evidence="2 3" key="1">
    <citation type="journal article" date="2018" name="BMC Genomics">
        <title>The genome of Naegleria lovaniensis, the basis for a comparative approach to unravel pathogenicity factors of the human pathogenic amoeba N. fowleri.</title>
        <authorList>
            <person name="Liechti N."/>
            <person name="Schurch N."/>
            <person name="Bruggmann R."/>
            <person name="Wittwer M."/>
        </authorList>
    </citation>
    <scope>NUCLEOTIDE SEQUENCE [LARGE SCALE GENOMIC DNA]</scope>
    <source>
        <strain evidence="2 3">ATCC 30569</strain>
    </source>
</reference>
<feature type="signal peptide" evidence="1">
    <location>
        <begin position="1"/>
        <end position="26"/>
    </location>
</feature>
<dbReference type="AlphaFoldDB" id="A0AA88KJM3"/>
<feature type="chain" id="PRO_5041729531" evidence="1">
    <location>
        <begin position="27"/>
        <end position="438"/>
    </location>
</feature>
<dbReference type="GeneID" id="68102495"/>
<protein>
    <submittedName>
        <fullName evidence="2">Uncharacterized protein</fullName>
    </submittedName>
</protein>
<gene>
    <name evidence="2" type="ORF">C9374_010041</name>
</gene>
<name>A0AA88KJM3_NAELO</name>
<dbReference type="EMBL" id="PYSW02000040">
    <property type="protein sequence ID" value="KAG2375037.1"/>
    <property type="molecule type" value="Genomic_DNA"/>
</dbReference>
<dbReference type="RefSeq" id="XP_044544211.1">
    <property type="nucleotide sequence ID" value="XM_044685542.1"/>
</dbReference>
<sequence length="438" mass="49768">MFSTGPVISLLVYLLMLTLLCTITNSQPIVHGYHEDELSHETVYNQSPNLKLTTSRVVTPDYTIKTHLPLSGYVDHVFLDANSSSLFVVASGFNQINQLDLSGGRSHTFPISISENSLSLRTMGFVETCVCGLYDPVQNSVFLVYSTSQNSAQHSGIPKSYIVKVNLQNPKVNSVISLGKRAQVMKCVQNTDLNLLHMVTRKENYELSLSTFDPRDSSLYEETIPMMELAQLEFNAKIGLVVVAVNASQTNYYVYSPQLELQFMTIDMNPQFYTTCLIDSMYISSEGLLPHLTTAFIKCNNQATLIQKLVIDMSKKQFTFWTSSQYPKVVRVYKLSEYHWKSFSFDYYFDDFTEMVVWNSTAGWSEQNRYVLSGNSRSTSSGKSLQMSVVIRDDEGQEFLAIPQSFVDVNLSYQVDMYNLENIMEPNNFLNKEKERGK</sequence>
<dbReference type="Proteomes" id="UP000816034">
    <property type="component" value="Unassembled WGS sequence"/>
</dbReference>
<proteinExistence type="predicted"/>
<keyword evidence="1" id="KW-0732">Signal</keyword>
<keyword evidence="3" id="KW-1185">Reference proteome</keyword>